<dbReference type="SUPFAM" id="SSF53933">
    <property type="entry name" value="Microbial ribonucleases"/>
    <property type="match status" value="1"/>
</dbReference>
<comment type="subcellular location">
    <subcellularLocation>
        <location evidence="1">Secreted</location>
    </subcellularLocation>
</comment>
<dbReference type="PRINTS" id="PR00117">
    <property type="entry name" value="BARNASE"/>
</dbReference>
<keyword evidence="5" id="KW-0540">Nuclease</keyword>
<keyword evidence="7" id="KW-0378">Hydrolase</keyword>
<keyword evidence="6" id="KW-0255">Endonuclease</keyword>
<dbReference type="Gene3D" id="3.10.450.30">
    <property type="entry name" value="Microbial ribonucleases"/>
    <property type="match status" value="1"/>
</dbReference>
<comment type="caution">
    <text evidence="8">The sequence shown here is derived from an EMBL/GenBank/DDBJ whole genome shotgun (WGS) entry which is preliminary data.</text>
</comment>
<dbReference type="GO" id="GO:0004521">
    <property type="term" value="F:RNA endonuclease activity"/>
    <property type="evidence" value="ECO:0007669"/>
    <property type="project" value="InterPro"/>
</dbReference>
<dbReference type="AlphaFoldDB" id="A0AAP7W522"/>
<evidence type="ECO:0000256" key="5">
    <source>
        <dbReference type="ARBA" id="ARBA00022722"/>
    </source>
</evidence>
<evidence type="ECO:0000256" key="4">
    <source>
        <dbReference type="ARBA" id="ARBA00022525"/>
    </source>
</evidence>
<gene>
    <name evidence="8" type="ORF">S3E15_02743</name>
</gene>
<dbReference type="InterPro" id="IPR001887">
    <property type="entry name" value="Barnase"/>
</dbReference>
<comment type="similarity">
    <text evidence="2">Belongs to the ribonuclease N1/T1 family.</text>
</comment>
<dbReference type="InterPro" id="IPR016191">
    <property type="entry name" value="Ribonuclease/ribotoxin"/>
</dbReference>
<accession>A0AAP7W522</accession>
<organism evidence="8 9">
    <name type="scientific">Bacillus mycoides</name>
    <dbReference type="NCBI Taxonomy" id="1405"/>
    <lineage>
        <taxon>Bacteria</taxon>
        <taxon>Bacillati</taxon>
        <taxon>Bacillota</taxon>
        <taxon>Bacilli</taxon>
        <taxon>Bacillales</taxon>
        <taxon>Bacillaceae</taxon>
        <taxon>Bacillus</taxon>
        <taxon>Bacillus cereus group</taxon>
    </lineage>
</organism>
<protein>
    <recommendedName>
        <fullName evidence="3">Ribonuclease</fullName>
    </recommendedName>
</protein>
<dbReference type="Proteomes" id="UP000194131">
    <property type="component" value="Unassembled WGS sequence"/>
</dbReference>
<sequence length="191" mass="21240">MGFAEDTCNYIRIGTGKEIGQFIKFEDVTTGRKYGPEDYGWGTLSVVSGGTTRVIGKVVGNIGDLEKEGKALEAAAKNTKFTKYPTGFDEVAQYVKEHKKLPDNYITKDQAESLGWVNREGNLHKVAPGKSMGGDIFENRKKQLPDVPGRTWYEADINYVSGFRGNDGIVYSSDGLIYKTSDHYKTFTEIK</sequence>
<dbReference type="Pfam" id="PF00545">
    <property type="entry name" value="Ribonuclease"/>
    <property type="match status" value="1"/>
</dbReference>
<dbReference type="InterPro" id="IPR000026">
    <property type="entry name" value="N1-like"/>
</dbReference>
<evidence type="ECO:0000313" key="8">
    <source>
        <dbReference type="EMBL" id="OSX90107.1"/>
    </source>
</evidence>
<reference evidence="8 9" key="1">
    <citation type="submission" date="2016-12" db="EMBL/GenBank/DDBJ databases">
        <title>Genome Sequences of Twelve Sporeforming Bacillus Species Isolated from Foods.</title>
        <authorList>
            <person name="De Jong A."/>
            <person name="Holsappel S."/>
            <person name="Kuipers O.P."/>
        </authorList>
    </citation>
    <scope>NUCLEOTIDE SEQUENCE [LARGE SCALE GENOMIC DNA]</scope>
    <source>
        <strain evidence="8 9">S3E15</strain>
    </source>
</reference>
<keyword evidence="4" id="KW-0964">Secreted</keyword>
<dbReference type="EMBL" id="MRWU01000021">
    <property type="protein sequence ID" value="OSX90107.1"/>
    <property type="molecule type" value="Genomic_DNA"/>
</dbReference>
<name>A0AAP7W522_BACMY</name>
<dbReference type="GO" id="GO:0005576">
    <property type="term" value="C:extracellular region"/>
    <property type="evidence" value="ECO:0007669"/>
    <property type="project" value="UniProtKB-SubCell"/>
</dbReference>
<dbReference type="GO" id="GO:0016787">
    <property type="term" value="F:hydrolase activity"/>
    <property type="evidence" value="ECO:0007669"/>
    <property type="project" value="UniProtKB-KW"/>
</dbReference>
<dbReference type="GO" id="GO:0003723">
    <property type="term" value="F:RNA binding"/>
    <property type="evidence" value="ECO:0007669"/>
    <property type="project" value="InterPro"/>
</dbReference>
<proteinExistence type="inferred from homology"/>
<evidence type="ECO:0000256" key="7">
    <source>
        <dbReference type="ARBA" id="ARBA00022801"/>
    </source>
</evidence>
<evidence type="ECO:0000256" key="2">
    <source>
        <dbReference type="ARBA" id="ARBA00009006"/>
    </source>
</evidence>
<dbReference type="RefSeq" id="WP_002187350.1">
    <property type="nucleotide sequence ID" value="NZ_CP036103.1"/>
</dbReference>
<evidence type="ECO:0000256" key="1">
    <source>
        <dbReference type="ARBA" id="ARBA00004613"/>
    </source>
</evidence>
<evidence type="ECO:0000313" key="9">
    <source>
        <dbReference type="Proteomes" id="UP000194131"/>
    </source>
</evidence>
<evidence type="ECO:0000256" key="3">
    <source>
        <dbReference type="ARBA" id="ARBA00022214"/>
    </source>
</evidence>
<evidence type="ECO:0000256" key="6">
    <source>
        <dbReference type="ARBA" id="ARBA00022759"/>
    </source>
</evidence>